<dbReference type="Proteomes" id="UP000494363">
    <property type="component" value="Unassembled WGS sequence"/>
</dbReference>
<dbReference type="Pfam" id="PF00378">
    <property type="entry name" value="ECH_1"/>
    <property type="match status" value="1"/>
</dbReference>
<dbReference type="AlphaFoldDB" id="A0A6J5F475"/>
<dbReference type="InterPro" id="IPR029045">
    <property type="entry name" value="ClpP/crotonase-like_dom_sf"/>
</dbReference>
<accession>A0A6J5F475</accession>
<evidence type="ECO:0000256" key="1">
    <source>
        <dbReference type="ARBA" id="ARBA00005254"/>
    </source>
</evidence>
<dbReference type="InterPro" id="IPR018376">
    <property type="entry name" value="Enoyl-CoA_hyd/isom_CS"/>
</dbReference>
<reference evidence="3 4" key="1">
    <citation type="submission" date="2020-04" db="EMBL/GenBank/DDBJ databases">
        <authorList>
            <person name="De Canck E."/>
        </authorList>
    </citation>
    <scope>NUCLEOTIDE SEQUENCE [LARGE SCALE GENOMIC DNA]</scope>
    <source>
        <strain evidence="3 4">LMG 29542</strain>
    </source>
</reference>
<evidence type="ECO:0000313" key="3">
    <source>
        <dbReference type="EMBL" id="CAB3773650.1"/>
    </source>
</evidence>
<dbReference type="Gene3D" id="3.90.226.10">
    <property type="entry name" value="2-enoyl-CoA Hydratase, Chain A, domain 1"/>
    <property type="match status" value="1"/>
</dbReference>
<dbReference type="PROSITE" id="PS00166">
    <property type="entry name" value="ENOYL_COA_HYDRATASE"/>
    <property type="match status" value="1"/>
</dbReference>
<dbReference type="PANTHER" id="PTHR11941">
    <property type="entry name" value="ENOYL-COA HYDRATASE-RELATED"/>
    <property type="match status" value="1"/>
</dbReference>
<dbReference type="EMBL" id="CADIKH010000081">
    <property type="protein sequence ID" value="CAB3773650.1"/>
    <property type="molecule type" value="Genomic_DNA"/>
</dbReference>
<keyword evidence="4" id="KW-1185">Reference proteome</keyword>
<dbReference type="GO" id="GO:0016829">
    <property type="term" value="F:lyase activity"/>
    <property type="evidence" value="ECO:0007669"/>
    <property type="project" value="UniProtKB-KW"/>
</dbReference>
<protein>
    <submittedName>
        <fullName evidence="3">Methylmalonyl-CoA decarboxylase</fullName>
        <ecNumber evidence="3">4.1.1.-</ecNumber>
    </submittedName>
</protein>
<dbReference type="InterPro" id="IPR001753">
    <property type="entry name" value="Enoyl-CoA_hydra/iso"/>
</dbReference>
<gene>
    <name evidence="3" type="primary">scpB_2</name>
    <name evidence="3" type="ORF">LMG29542_07367</name>
</gene>
<name>A0A6J5F475_9BURK</name>
<dbReference type="EC" id="4.1.1.-" evidence="3"/>
<dbReference type="PANTHER" id="PTHR11941:SF54">
    <property type="entry name" value="ENOYL-COA HYDRATASE, MITOCHONDRIAL"/>
    <property type="match status" value="1"/>
</dbReference>
<keyword evidence="3" id="KW-0456">Lyase</keyword>
<sequence length="256" mass="28027">MECIKVQTEDKIGTIALDSDAKRNALSKPLINECIGAFELFRAEGVRAVVLRSSTAQKIWSAGHDIDERRRSNAALLPFDDSLEVLLRAVSDFPAPVIAMVQGSVWGGACELVMTCDMVFGDDTCAFAISPTKLGLPYSTASALHVLNRLPLNIVMEMFCCAQPISAQRALRVGLVNDLLPANDLESHVFDMARLISMRSPTVISSFKAMARTIAKSAGMHLGIFDRIHELRRQLYLGADCGEAVRALVNKRNIKH</sequence>
<proteinExistence type="inferred from homology"/>
<dbReference type="GO" id="GO:0006635">
    <property type="term" value="P:fatty acid beta-oxidation"/>
    <property type="evidence" value="ECO:0007669"/>
    <property type="project" value="TreeGrafter"/>
</dbReference>
<evidence type="ECO:0000313" key="4">
    <source>
        <dbReference type="Proteomes" id="UP000494363"/>
    </source>
</evidence>
<evidence type="ECO:0000256" key="2">
    <source>
        <dbReference type="RuleBase" id="RU003707"/>
    </source>
</evidence>
<comment type="similarity">
    <text evidence="1 2">Belongs to the enoyl-CoA hydratase/isomerase family.</text>
</comment>
<dbReference type="NCBIfam" id="NF008506">
    <property type="entry name" value="PRK11423.1"/>
    <property type="match status" value="1"/>
</dbReference>
<organism evidence="3 4">
    <name type="scientific">Paraburkholderia humisilvae</name>
    <dbReference type="NCBI Taxonomy" id="627669"/>
    <lineage>
        <taxon>Bacteria</taxon>
        <taxon>Pseudomonadati</taxon>
        <taxon>Pseudomonadota</taxon>
        <taxon>Betaproteobacteria</taxon>
        <taxon>Burkholderiales</taxon>
        <taxon>Burkholderiaceae</taxon>
        <taxon>Paraburkholderia</taxon>
    </lineage>
</organism>
<dbReference type="RefSeq" id="WP_175232666.1">
    <property type="nucleotide sequence ID" value="NZ_CADIKH010000081.1"/>
</dbReference>
<dbReference type="SUPFAM" id="SSF52096">
    <property type="entry name" value="ClpP/crotonase"/>
    <property type="match status" value="1"/>
</dbReference>
<dbReference type="CDD" id="cd06558">
    <property type="entry name" value="crotonase-like"/>
    <property type="match status" value="1"/>
</dbReference>